<reference evidence="2" key="1">
    <citation type="journal article" date="2020" name="Stud. Mycol.">
        <title>101 Dothideomycetes genomes: a test case for predicting lifestyles and emergence of pathogens.</title>
        <authorList>
            <person name="Haridas S."/>
            <person name="Albert R."/>
            <person name="Binder M."/>
            <person name="Bloem J."/>
            <person name="Labutti K."/>
            <person name="Salamov A."/>
            <person name="Andreopoulos B."/>
            <person name="Baker S."/>
            <person name="Barry K."/>
            <person name="Bills G."/>
            <person name="Bluhm B."/>
            <person name="Cannon C."/>
            <person name="Castanera R."/>
            <person name="Culley D."/>
            <person name="Daum C."/>
            <person name="Ezra D."/>
            <person name="Gonzalez J."/>
            <person name="Henrissat B."/>
            <person name="Kuo A."/>
            <person name="Liang C."/>
            <person name="Lipzen A."/>
            <person name="Lutzoni F."/>
            <person name="Magnuson J."/>
            <person name="Mondo S."/>
            <person name="Nolan M."/>
            <person name="Ohm R."/>
            <person name="Pangilinan J."/>
            <person name="Park H.-J."/>
            <person name="Ramirez L."/>
            <person name="Alfaro M."/>
            <person name="Sun H."/>
            <person name="Tritt A."/>
            <person name="Yoshinaga Y."/>
            <person name="Zwiers L.-H."/>
            <person name="Turgeon B."/>
            <person name="Goodwin S."/>
            <person name="Spatafora J."/>
            <person name="Crous P."/>
            <person name="Grigoriev I."/>
        </authorList>
    </citation>
    <scope>NUCLEOTIDE SEQUENCE</scope>
    <source>
        <strain evidence="2">CBS 122368</strain>
    </source>
</reference>
<accession>A0A6A6J1Q3</accession>
<dbReference type="AlphaFoldDB" id="A0A6A6J1Q3"/>
<gene>
    <name evidence="2" type="ORF">BU26DRAFT_513403</name>
</gene>
<proteinExistence type="predicted"/>
<feature type="transmembrane region" description="Helical" evidence="1">
    <location>
        <begin position="12"/>
        <end position="38"/>
    </location>
</feature>
<dbReference type="GeneID" id="54580944"/>
<keyword evidence="1" id="KW-0472">Membrane</keyword>
<dbReference type="Proteomes" id="UP000800094">
    <property type="component" value="Unassembled WGS sequence"/>
</dbReference>
<dbReference type="EMBL" id="ML987189">
    <property type="protein sequence ID" value="KAF2256596.1"/>
    <property type="molecule type" value="Genomic_DNA"/>
</dbReference>
<organism evidence="2 3">
    <name type="scientific">Trematosphaeria pertusa</name>
    <dbReference type="NCBI Taxonomy" id="390896"/>
    <lineage>
        <taxon>Eukaryota</taxon>
        <taxon>Fungi</taxon>
        <taxon>Dikarya</taxon>
        <taxon>Ascomycota</taxon>
        <taxon>Pezizomycotina</taxon>
        <taxon>Dothideomycetes</taxon>
        <taxon>Pleosporomycetidae</taxon>
        <taxon>Pleosporales</taxon>
        <taxon>Massarineae</taxon>
        <taxon>Trematosphaeriaceae</taxon>
        <taxon>Trematosphaeria</taxon>
    </lineage>
</organism>
<evidence type="ECO:0000256" key="1">
    <source>
        <dbReference type="SAM" id="Phobius"/>
    </source>
</evidence>
<protein>
    <submittedName>
        <fullName evidence="2">Uncharacterized protein</fullName>
    </submittedName>
</protein>
<name>A0A6A6J1Q3_9PLEO</name>
<evidence type="ECO:0000313" key="3">
    <source>
        <dbReference type="Proteomes" id="UP000800094"/>
    </source>
</evidence>
<keyword evidence="1" id="KW-1133">Transmembrane helix</keyword>
<evidence type="ECO:0000313" key="2">
    <source>
        <dbReference type="EMBL" id="KAF2256596.1"/>
    </source>
</evidence>
<dbReference type="RefSeq" id="XP_033691600.1">
    <property type="nucleotide sequence ID" value="XM_033827614.1"/>
</dbReference>
<keyword evidence="3" id="KW-1185">Reference proteome</keyword>
<keyword evidence="1" id="KW-0812">Transmembrane</keyword>
<sequence length="95" mass="10151">MDLSLSDGPRATAVLILGFVFAGFRAGLGAPGSLYAYIHHLRTLSDGDFGPVARIAARVIVFPGVIDEHVAQRAVWAVPTVPTHNPRESLLFEAL</sequence>